<accession>A0A4Y9ZXJ9</accession>
<dbReference type="SUPFAM" id="SSF144232">
    <property type="entry name" value="HIT/MYND zinc finger-like"/>
    <property type="match status" value="1"/>
</dbReference>
<evidence type="ECO:0000313" key="6">
    <source>
        <dbReference type="EMBL" id="TFY78631.1"/>
    </source>
</evidence>
<keyword evidence="3" id="KW-0862">Zinc</keyword>
<dbReference type="InterPro" id="IPR002893">
    <property type="entry name" value="Znf_MYND"/>
</dbReference>
<dbReference type="AlphaFoldDB" id="A0A4Y9ZXJ9"/>
<dbReference type="OrthoDB" id="341421at2759"/>
<dbReference type="Gene3D" id="6.10.140.2220">
    <property type="match status" value="1"/>
</dbReference>
<dbReference type="Pfam" id="PF01753">
    <property type="entry name" value="zf-MYND"/>
    <property type="match status" value="1"/>
</dbReference>
<evidence type="ECO:0000256" key="2">
    <source>
        <dbReference type="ARBA" id="ARBA00022771"/>
    </source>
</evidence>
<name>A0A4Y9ZXJ9_9AGAM</name>
<dbReference type="EMBL" id="SFCI01000644">
    <property type="protein sequence ID" value="TFY78631.1"/>
    <property type="molecule type" value="Genomic_DNA"/>
</dbReference>
<comment type="caution">
    <text evidence="6">The sequence shown here is derived from an EMBL/GenBank/DDBJ whole genome shotgun (WGS) entry which is preliminary data.</text>
</comment>
<sequence>MSADGTALCCKACQMAEYCSQQCQKADWEQHRAQCTFQASLKQQGEDDHRFVQTVLALLNPMVPKPERRKVEIERYFEWLNIHCFTLYRAVICSARMYHGTHSLENAVLNRRLLIFVIRPRFTVDENPGSRFMIETARWMDLRPDKETDWLTLAGATKRFEELSVDYYKIARDKYHAPERFMGILPFMVMYAAMPTYHAAPVYRPLPRPESAQPLPDGHDDLSRSKRWLPTLQAMVLKGHVIGPMTALEDLDTKAQVGVMERVGDSSTRWVPMSEDEARRFGYGHIFANA</sequence>
<feature type="domain" description="MYND-type" evidence="5">
    <location>
        <begin position="1"/>
        <end position="35"/>
    </location>
</feature>
<keyword evidence="1" id="KW-0479">Metal-binding</keyword>
<reference evidence="6 7" key="1">
    <citation type="submission" date="2019-02" db="EMBL/GenBank/DDBJ databases">
        <title>Genome sequencing of the rare red list fungi Hericium alpestre (H. flagellum).</title>
        <authorList>
            <person name="Buettner E."/>
            <person name="Kellner H."/>
        </authorList>
    </citation>
    <scope>NUCLEOTIDE SEQUENCE [LARGE SCALE GENOMIC DNA]</scope>
    <source>
        <strain evidence="6 7">DSM 108284</strain>
    </source>
</reference>
<evidence type="ECO:0000256" key="1">
    <source>
        <dbReference type="ARBA" id="ARBA00022723"/>
    </source>
</evidence>
<organism evidence="6 7">
    <name type="scientific">Hericium alpestre</name>
    <dbReference type="NCBI Taxonomy" id="135208"/>
    <lineage>
        <taxon>Eukaryota</taxon>
        <taxon>Fungi</taxon>
        <taxon>Dikarya</taxon>
        <taxon>Basidiomycota</taxon>
        <taxon>Agaricomycotina</taxon>
        <taxon>Agaricomycetes</taxon>
        <taxon>Russulales</taxon>
        <taxon>Hericiaceae</taxon>
        <taxon>Hericium</taxon>
    </lineage>
</organism>
<dbReference type="GO" id="GO:0008270">
    <property type="term" value="F:zinc ion binding"/>
    <property type="evidence" value="ECO:0007669"/>
    <property type="project" value="UniProtKB-KW"/>
</dbReference>
<evidence type="ECO:0000313" key="7">
    <source>
        <dbReference type="Proteomes" id="UP000298061"/>
    </source>
</evidence>
<evidence type="ECO:0000259" key="5">
    <source>
        <dbReference type="PROSITE" id="PS50865"/>
    </source>
</evidence>
<keyword evidence="2 4" id="KW-0863">Zinc-finger</keyword>
<proteinExistence type="predicted"/>
<protein>
    <recommendedName>
        <fullName evidence="5">MYND-type domain-containing protein</fullName>
    </recommendedName>
</protein>
<evidence type="ECO:0000256" key="3">
    <source>
        <dbReference type="ARBA" id="ARBA00022833"/>
    </source>
</evidence>
<dbReference type="PROSITE" id="PS50865">
    <property type="entry name" value="ZF_MYND_2"/>
    <property type="match status" value="1"/>
</dbReference>
<keyword evidence="7" id="KW-1185">Reference proteome</keyword>
<evidence type="ECO:0000256" key="4">
    <source>
        <dbReference type="PROSITE-ProRule" id="PRU00134"/>
    </source>
</evidence>
<dbReference type="Proteomes" id="UP000298061">
    <property type="component" value="Unassembled WGS sequence"/>
</dbReference>
<gene>
    <name evidence="6" type="ORF">EWM64_g5389</name>
</gene>